<dbReference type="Proteomes" id="UP000657385">
    <property type="component" value="Unassembled WGS sequence"/>
</dbReference>
<feature type="region of interest" description="Disordered" evidence="1">
    <location>
        <begin position="23"/>
        <end position="46"/>
    </location>
</feature>
<evidence type="ECO:0000313" key="2">
    <source>
        <dbReference type="EMBL" id="MBF9073579.1"/>
    </source>
</evidence>
<sequence length="86" mass="9145">MALSIEDHLLRVACRARAAEPQISGAPRPYGLLRSPGQNPSGSDGAAVREDFAGVFEEEDAVAQQAPPLFRVARDDDCGLAVRRVG</sequence>
<name>A0A931FKC2_9ACTN</name>
<accession>A0A931FKC2</accession>
<evidence type="ECO:0000256" key="1">
    <source>
        <dbReference type="SAM" id="MobiDB-lite"/>
    </source>
</evidence>
<comment type="caution">
    <text evidence="2">The sequence shown here is derived from an EMBL/GenBank/DDBJ whole genome shotgun (WGS) entry which is preliminary data.</text>
</comment>
<proteinExistence type="predicted"/>
<evidence type="ECO:0000313" key="3">
    <source>
        <dbReference type="Proteomes" id="UP000657385"/>
    </source>
</evidence>
<keyword evidence="3" id="KW-1185">Reference proteome</keyword>
<dbReference type="EMBL" id="JADPRT010000024">
    <property type="protein sequence ID" value="MBF9073579.1"/>
    <property type="molecule type" value="Genomic_DNA"/>
</dbReference>
<gene>
    <name evidence="2" type="ORF">I2501_36760</name>
</gene>
<reference evidence="2" key="1">
    <citation type="submission" date="2020-11" db="EMBL/GenBank/DDBJ databases">
        <title>Isolation and identification of active actinomycetes.</title>
        <authorList>
            <person name="Yu B."/>
        </authorList>
    </citation>
    <scope>NUCLEOTIDE SEQUENCE</scope>
    <source>
        <strain evidence="2">NEAU-YB345</strain>
    </source>
</reference>
<protein>
    <submittedName>
        <fullName evidence="2">Uncharacterized protein</fullName>
    </submittedName>
</protein>
<dbReference type="AlphaFoldDB" id="A0A931FKC2"/>
<organism evidence="2 3">
    <name type="scientific">Streptacidiphilus fuscans</name>
    <dbReference type="NCBI Taxonomy" id="2789292"/>
    <lineage>
        <taxon>Bacteria</taxon>
        <taxon>Bacillati</taxon>
        <taxon>Actinomycetota</taxon>
        <taxon>Actinomycetes</taxon>
        <taxon>Kitasatosporales</taxon>
        <taxon>Streptomycetaceae</taxon>
        <taxon>Streptacidiphilus</taxon>
    </lineage>
</organism>